<dbReference type="eggNOG" id="COG0248">
    <property type="taxonomic scope" value="Bacteria"/>
</dbReference>
<dbReference type="Proteomes" id="UP000007093">
    <property type="component" value="Chromosome"/>
</dbReference>
<feature type="domain" description="Ppx/GppA phosphatase N-terminal" evidence="3">
    <location>
        <begin position="9"/>
        <end position="294"/>
    </location>
</feature>
<dbReference type="Pfam" id="PF02541">
    <property type="entry name" value="Ppx-GppA"/>
    <property type="match status" value="1"/>
</dbReference>
<dbReference type="InterPro" id="IPR043129">
    <property type="entry name" value="ATPase_NBD"/>
</dbReference>
<evidence type="ECO:0000259" key="4">
    <source>
        <dbReference type="Pfam" id="PF21447"/>
    </source>
</evidence>
<dbReference type="PANTHER" id="PTHR30005:SF0">
    <property type="entry name" value="RETROGRADE REGULATION PROTEIN 2"/>
    <property type="match status" value="1"/>
</dbReference>
<organism evidence="5 6">
    <name type="scientific">Acidaminococcus intestini (strain RyC-MR95)</name>
    <dbReference type="NCBI Taxonomy" id="568816"/>
    <lineage>
        <taxon>Bacteria</taxon>
        <taxon>Bacillati</taxon>
        <taxon>Bacillota</taxon>
        <taxon>Negativicutes</taxon>
        <taxon>Acidaminococcales</taxon>
        <taxon>Acidaminococcaceae</taxon>
        <taxon>Acidaminococcus</taxon>
    </lineage>
</organism>
<dbReference type="PANTHER" id="PTHR30005">
    <property type="entry name" value="EXOPOLYPHOSPHATASE"/>
    <property type="match status" value="1"/>
</dbReference>
<dbReference type="Gene3D" id="1.10.3210.10">
    <property type="entry name" value="Hypothetical protein af1432"/>
    <property type="match status" value="1"/>
</dbReference>
<dbReference type="STRING" id="568816.Acin_2245"/>
<evidence type="ECO:0000256" key="2">
    <source>
        <dbReference type="ARBA" id="ARBA00022801"/>
    </source>
</evidence>
<evidence type="ECO:0000313" key="6">
    <source>
        <dbReference type="Proteomes" id="UP000007093"/>
    </source>
</evidence>
<dbReference type="InterPro" id="IPR050273">
    <property type="entry name" value="GppA/Ppx_hydrolase"/>
</dbReference>
<sequence>MGSNSARLVIMEISSQKGSHLVYNQKDPLRLALKTDPQGYLTEEAFTSTIDCIRGFASMCRFFHVTDMVAVATAAIRNAKNGMKLTRAVKEKTGVDLDIISGKTEAFMSYVGVVNTINVEDAVIFDLGGGSTEVILVRKRKLIDSVSLPIGCVNLTKQSRQGSMRGREDMKTMQKLIAEQMKKTPWLTGCGLPLVGVGGTARSIGKVEEKRIKYFTAKLHNFQFDIADFAIWYKGLLSTPPGMRRRIPGLSSDRADVIVAGSSIIKALADKCNSKKLIISGCGLREGLFCEYRHQHENMPLITPNILETSRNDMIHQYVPDEEHARLVARFALRIFDGWKRFHKLPEKRWRDLVETAALLHDTGITINYYNHTRHSGYIIENARLFGMSHMDIVFASIIAAWHHGVNRSYLRNKPYRKLITDKDIEDLTRAAVIVAIAESLDHPHMGDILDVEARDLDEAAQLTLIARKDPLIEMKQLNALMKWIRKTLGTPVTVVVKLLPNGSTRKE</sequence>
<dbReference type="PATRIC" id="fig|568816.4.peg.2175"/>
<comment type="similarity">
    <text evidence="1">Belongs to the GppA/Ppx family.</text>
</comment>
<gene>
    <name evidence="5" type="primary">ppx</name>
    <name evidence="5" type="ordered locus">Acin_2245</name>
</gene>
<dbReference type="SUPFAM" id="SSF109604">
    <property type="entry name" value="HD-domain/PDEase-like"/>
    <property type="match status" value="1"/>
</dbReference>
<dbReference type="AlphaFoldDB" id="G4Q6F0"/>
<reference evidence="5 6" key="1">
    <citation type="journal article" date="2011" name="J. Bacteriol.">
        <title>Complete genome sequence of Acidaminococcus intestini RYC-MR95, a Gram-negative bacterium from the phylum Firmicutes.</title>
        <authorList>
            <person name="D'Auria G."/>
            <person name="Galan J.C."/>
            <person name="Rodriguez-Alcayna M."/>
            <person name="Moya A."/>
            <person name="Baquero F."/>
            <person name="Latorre A."/>
        </authorList>
    </citation>
    <scope>NUCLEOTIDE SEQUENCE [LARGE SCALE GENOMIC DNA]</scope>
    <source>
        <strain evidence="5 6">RyC-MR95</strain>
    </source>
</reference>
<dbReference type="PIRSF" id="PIRSF001267">
    <property type="entry name" value="Pyrophosphatase_GppA_Ppx"/>
    <property type="match status" value="1"/>
</dbReference>
<evidence type="ECO:0000259" key="3">
    <source>
        <dbReference type="Pfam" id="PF02541"/>
    </source>
</evidence>
<dbReference type="InParanoid" id="G4Q6F0"/>
<dbReference type="InterPro" id="IPR003695">
    <property type="entry name" value="Ppx_GppA_N"/>
</dbReference>
<protein>
    <submittedName>
        <fullName evidence="5">Phosphatase</fullName>
    </submittedName>
</protein>
<name>G4Q6F0_ACIIR</name>
<dbReference type="SUPFAM" id="SSF53067">
    <property type="entry name" value="Actin-like ATPase domain"/>
    <property type="match status" value="2"/>
</dbReference>
<feature type="domain" description="Ppx/GppA phosphatase C-terminal" evidence="4">
    <location>
        <begin position="308"/>
        <end position="470"/>
    </location>
</feature>
<evidence type="ECO:0000256" key="1">
    <source>
        <dbReference type="ARBA" id="ARBA00007125"/>
    </source>
</evidence>
<proteinExistence type="inferred from homology"/>
<dbReference type="GO" id="GO:0016462">
    <property type="term" value="F:pyrophosphatase activity"/>
    <property type="evidence" value="ECO:0007669"/>
    <property type="project" value="TreeGrafter"/>
</dbReference>
<keyword evidence="2" id="KW-0378">Hydrolase</keyword>
<dbReference type="Gene3D" id="3.30.420.40">
    <property type="match status" value="1"/>
</dbReference>
<dbReference type="EMBL" id="CP003058">
    <property type="protein sequence ID" value="AEQ23440.1"/>
    <property type="molecule type" value="Genomic_DNA"/>
</dbReference>
<dbReference type="HOGENOM" id="CLU_025908_4_2_9"/>
<dbReference type="Pfam" id="PF21447">
    <property type="entry name" value="Ppx-GppA_III"/>
    <property type="match status" value="1"/>
</dbReference>
<dbReference type="KEGG" id="ain:Acin_2245"/>
<dbReference type="InterPro" id="IPR048950">
    <property type="entry name" value="Ppx_GppA_C"/>
</dbReference>
<dbReference type="InterPro" id="IPR030673">
    <property type="entry name" value="PyroPPase_GppA_Ppx"/>
</dbReference>
<keyword evidence="6" id="KW-1185">Reference proteome</keyword>
<dbReference type="Gene3D" id="3.30.420.150">
    <property type="entry name" value="Exopolyphosphatase. Domain 2"/>
    <property type="match status" value="1"/>
</dbReference>
<evidence type="ECO:0000313" key="5">
    <source>
        <dbReference type="EMBL" id="AEQ23440.1"/>
    </source>
</evidence>
<dbReference type="CDD" id="cd24052">
    <property type="entry name" value="ASKHA_NBD_HpPPX-GppA-like"/>
    <property type="match status" value="1"/>
</dbReference>
<accession>G4Q6F0</accession>